<name>A0A550CQT5_9AGAR</name>
<reference evidence="1 2" key="1">
    <citation type="journal article" date="2019" name="New Phytol.">
        <title>Comparative genomics reveals unique wood-decay strategies and fruiting body development in the Schizophyllaceae.</title>
        <authorList>
            <person name="Almasi E."/>
            <person name="Sahu N."/>
            <person name="Krizsan K."/>
            <person name="Balint B."/>
            <person name="Kovacs G.M."/>
            <person name="Kiss B."/>
            <person name="Cseklye J."/>
            <person name="Drula E."/>
            <person name="Henrissat B."/>
            <person name="Nagy I."/>
            <person name="Chovatia M."/>
            <person name="Adam C."/>
            <person name="LaButti K."/>
            <person name="Lipzen A."/>
            <person name="Riley R."/>
            <person name="Grigoriev I.V."/>
            <person name="Nagy L.G."/>
        </authorList>
    </citation>
    <scope>NUCLEOTIDE SEQUENCE [LARGE SCALE GENOMIC DNA]</scope>
    <source>
        <strain evidence="1 2">NL-1724</strain>
    </source>
</reference>
<keyword evidence="2" id="KW-1185">Reference proteome</keyword>
<organism evidence="1 2">
    <name type="scientific">Schizophyllum amplum</name>
    <dbReference type="NCBI Taxonomy" id="97359"/>
    <lineage>
        <taxon>Eukaryota</taxon>
        <taxon>Fungi</taxon>
        <taxon>Dikarya</taxon>
        <taxon>Basidiomycota</taxon>
        <taxon>Agaricomycotina</taxon>
        <taxon>Agaricomycetes</taxon>
        <taxon>Agaricomycetidae</taxon>
        <taxon>Agaricales</taxon>
        <taxon>Schizophyllaceae</taxon>
        <taxon>Schizophyllum</taxon>
    </lineage>
</organism>
<evidence type="ECO:0000313" key="1">
    <source>
        <dbReference type="EMBL" id="TRM67163.1"/>
    </source>
</evidence>
<dbReference type="EMBL" id="VDMD01000003">
    <property type="protein sequence ID" value="TRM67163.1"/>
    <property type="molecule type" value="Genomic_DNA"/>
</dbReference>
<protein>
    <submittedName>
        <fullName evidence="1">Uncharacterized protein</fullName>
    </submittedName>
</protein>
<comment type="caution">
    <text evidence="1">The sequence shown here is derived from an EMBL/GenBank/DDBJ whole genome shotgun (WGS) entry which is preliminary data.</text>
</comment>
<proteinExistence type="predicted"/>
<evidence type="ECO:0000313" key="2">
    <source>
        <dbReference type="Proteomes" id="UP000320762"/>
    </source>
</evidence>
<gene>
    <name evidence="1" type="ORF">BD626DRAFT_170041</name>
</gene>
<dbReference type="AlphaFoldDB" id="A0A550CQT5"/>
<dbReference type="Proteomes" id="UP000320762">
    <property type="component" value="Unassembled WGS sequence"/>
</dbReference>
<sequence>MKSFRTRSVNSVRDTQCFFPNCCEIMQVDLFAPRTSVALKSPLHTRRACYCSICSRPGASSLVSRTTTRWSFSPPRATRASPWLNKRPACRVVTESRSQRATCDAVPNMVLQTRLTIRPLLTVSSLNNFSRMAQRQHPQGSVNPTAGRGHGALPALTLQQIERQGWLTTAEV</sequence>
<accession>A0A550CQT5</accession>